<dbReference type="Proteomes" id="UP000786183">
    <property type="component" value="Unassembled WGS sequence"/>
</dbReference>
<accession>A0ABS7WTK4</accession>
<sequence length="238" mass="28774">MPDDSIEDVMWWVLYYKRMYGLTNKTQDYSMLDKLSYDDYQEIYEMIKRVPYGNIYYDVDIMTEYRLSNMLGLVMLYTNYTSNRAYEYYIKDYDKASEIYELLNIAFNKYYTYQAEKKLNYALYLDVMVDLLSTSAFKYYSKNNYYDGTSKIDVTNIPLPDYICNATDTIKINEYFKKAILFTDESKLFIRSIYKGSVNYLHALHKYCPEDKEIRYRMLNVIVNKFQPMYKKGELNDR</sequence>
<gene>
    <name evidence="1" type="ORF">AVCANL283_08405</name>
</gene>
<keyword evidence="2" id="KW-1185">Reference proteome</keyword>
<reference evidence="1 2" key="1">
    <citation type="submission" date="2020-07" db="EMBL/GenBank/DDBJ databases">
        <title>Transfer of Campylobacter canadensis to the novel genus Avispirillum gen. nov., that also includes two novel species recovered from migratory waterfowl: Avispirillum anseris sp. nov. and Avispirillum brantae sp. nov.</title>
        <authorList>
            <person name="Miller W.G."/>
            <person name="Chapman M.H."/>
            <person name="Yee E."/>
            <person name="Inglis G.D."/>
        </authorList>
    </citation>
    <scope>NUCLEOTIDE SEQUENCE [LARGE SCALE GENOMIC DNA]</scope>
    <source>
        <strain evidence="1 2">L283</strain>
    </source>
</reference>
<name>A0ABS7WTK4_9BACT</name>
<protein>
    <submittedName>
        <fullName evidence="1">Uncharacterized protein</fullName>
    </submittedName>
</protein>
<dbReference type="EMBL" id="JACGBB010000033">
    <property type="protein sequence ID" value="MBZ7988111.1"/>
    <property type="molecule type" value="Genomic_DNA"/>
</dbReference>
<evidence type="ECO:0000313" key="1">
    <source>
        <dbReference type="EMBL" id="MBZ7988111.1"/>
    </source>
</evidence>
<dbReference type="RefSeq" id="WP_224325575.1">
    <property type="nucleotide sequence ID" value="NZ_JACGBB010000033.1"/>
</dbReference>
<organism evidence="1 2">
    <name type="scientific">Campylobacter canadensis</name>
    <dbReference type="NCBI Taxonomy" id="449520"/>
    <lineage>
        <taxon>Bacteria</taxon>
        <taxon>Pseudomonadati</taxon>
        <taxon>Campylobacterota</taxon>
        <taxon>Epsilonproteobacteria</taxon>
        <taxon>Campylobacterales</taxon>
        <taxon>Campylobacteraceae</taxon>
        <taxon>Campylobacter</taxon>
    </lineage>
</organism>
<comment type="caution">
    <text evidence="1">The sequence shown here is derived from an EMBL/GenBank/DDBJ whole genome shotgun (WGS) entry which is preliminary data.</text>
</comment>
<evidence type="ECO:0000313" key="2">
    <source>
        <dbReference type="Proteomes" id="UP000786183"/>
    </source>
</evidence>
<proteinExistence type="predicted"/>